<protein>
    <submittedName>
        <fullName evidence="5">Helix-turn-helix domain-containing protein</fullName>
    </submittedName>
</protein>
<dbReference type="PANTHER" id="PTHR43130:SF3">
    <property type="entry name" value="HTH-TYPE TRANSCRIPTIONAL REGULATOR RV1931C"/>
    <property type="match status" value="1"/>
</dbReference>
<dbReference type="InterPro" id="IPR009057">
    <property type="entry name" value="Homeodomain-like_sf"/>
</dbReference>
<evidence type="ECO:0000256" key="1">
    <source>
        <dbReference type="ARBA" id="ARBA00023015"/>
    </source>
</evidence>
<name>A0ABY5PLV5_9ACTN</name>
<keyword evidence="1" id="KW-0805">Transcription regulation</keyword>
<dbReference type="SUPFAM" id="SSF46689">
    <property type="entry name" value="Homeodomain-like"/>
    <property type="match status" value="2"/>
</dbReference>
<dbReference type="Proteomes" id="UP001058860">
    <property type="component" value="Chromosome"/>
</dbReference>
<dbReference type="RefSeq" id="WP_353866052.1">
    <property type="nucleotide sequence ID" value="NZ_CP088295.1"/>
</dbReference>
<evidence type="ECO:0000313" key="5">
    <source>
        <dbReference type="EMBL" id="UUY05606.1"/>
    </source>
</evidence>
<sequence>MPATSTRVCIVATPDSMASPISGLYEALGAVGELTAPEERVAARPRPFEVEVVGERAGTLQSASGLEVTVHRAIDEVDDADVVIIASMAFGHEEEWTPGRYPKLVRWLAERHGRGAALCAACTGTNLAAETGLLDGKEATVHWASVQDFRRRHPDVLLRPADALVISGQGGRIITSGASSAWHDLALHLISTHVGPSTAQAVARFLLWEWHQDGQAPFQVFDPPTDHGDAAILAAQRGISEGYAVASPVDEMVRWSGLAPRTFARRFKAATGRTPIEYVQLTRVERAKRLLETGSDPVEDIGWAVGYEDPASFRRLFKRLTGLTPAAYRQRFQVPVAVR</sequence>
<proteinExistence type="predicted"/>
<evidence type="ECO:0000259" key="4">
    <source>
        <dbReference type="PROSITE" id="PS01124"/>
    </source>
</evidence>
<gene>
    <name evidence="5" type="ORF">LRS13_08830</name>
</gene>
<dbReference type="InterPro" id="IPR020449">
    <property type="entry name" value="Tscrpt_reg_AraC-type_HTH"/>
</dbReference>
<dbReference type="InterPro" id="IPR029062">
    <property type="entry name" value="Class_I_gatase-like"/>
</dbReference>
<dbReference type="SUPFAM" id="SSF52317">
    <property type="entry name" value="Class I glutamine amidotransferase-like"/>
    <property type="match status" value="1"/>
</dbReference>
<dbReference type="CDD" id="cd03138">
    <property type="entry name" value="GATase1_AraC_2"/>
    <property type="match status" value="1"/>
</dbReference>
<keyword evidence="6" id="KW-1185">Reference proteome</keyword>
<reference evidence="6" key="1">
    <citation type="submission" date="2021-11" db="EMBL/GenBank/DDBJ databases">
        <title>Cultivation dependent microbiological survey of springs from the worlds oldest radium mine currently devoted to the extraction of radon-saturated water.</title>
        <authorList>
            <person name="Kapinusova G."/>
            <person name="Smrhova T."/>
            <person name="Strejcek M."/>
            <person name="Suman J."/>
            <person name="Jani K."/>
            <person name="Pajer P."/>
            <person name="Uhlik O."/>
        </authorList>
    </citation>
    <scope>NUCLEOTIDE SEQUENCE [LARGE SCALE GENOMIC DNA]</scope>
    <source>
        <strain evidence="6">J379</strain>
    </source>
</reference>
<dbReference type="Pfam" id="PF01965">
    <property type="entry name" value="DJ-1_PfpI"/>
    <property type="match status" value="1"/>
</dbReference>
<accession>A0ABY5PLV5</accession>
<dbReference type="Gene3D" id="3.40.50.880">
    <property type="match status" value="1"/>
</dbReference>
<dbReference type="InterPro" id="IPR018060">
    <property type="entry name" value="HTH_AraC"/>
</dbReference>
<dbReference type="PANTHER" id="PTHR43130">
    <property type="entry name" value="ARAC-FAMILY TRANSCRIPTIONAL REGULATOR"/>
    <property type="match status" value="1"/>
</dbReference>
<keyword evidence="3" id="KW-0804">Transcription</keyword>
<dbReference type="EMBL" id="CP088295">
    <property type="protein sequence ID" value="UUY05606.1"/>
    <property type="molecule type" value="Genomic_DNA"/>
</dbReference>
<dbReference type="Pfam" id="PF12833">
    <property type="entry name" value="HTH_18"/>
    <property type="match status" value="1"/>
</dbReference>
<evidence type="ECO:0000256" key="3">
    <source>
        <dbReference type="ARBA" id="ARBA00023163"/>
    </source>
</evidence>
<dbReference type="InterPro" id="IPR052158">
    <property type="entry name" value="INH-QAR"/>
</dbReference>
<dbReference type="PROSITE" id="PS00041">
    <property type="entry name" value="HTH_ARAC_FAMILY_1"/>
    <property type="match status" value="1"/>
</dbReference>
<evidence type="ECO:0000313" key="6">
    <source>
        <dbReference type="Proteomes" id="UP001058860"/>
    </source>
</evidence>
<organism evidence="5 6">
    <name type="scientific">Svornostia abyssi</name>
    <dbReference type="NCBI Taxonomy" id="2898438"/>
    <lineage>
        <taxon>Bacteria</taxon>
        <taxon>Bacillati</taxon>
        <taxon>Actinomycetota</taxon>
        <taxon>Thermoleophilia</taxon>
        <taxon>Solirubrobacterales</taxon>
        <taxon>Baekduiaceae</taxon>
        <taxon>Svornostia</taxon>
    </lineage>
</organism>
<dbReference type="PROSITE" id="PS01124">
    <property type="entry name" value="HTH_ARAC_FAMILY_2"/>
    <property type="match status" value="1"/>
</dbReference>
<feature type="domain" description="HTH araC/xylS-type" evidence="4">
    <location>
        <begin position="229"/>
        <end position="331"/>
    </location>
</feature>
<dbReference type="SMART" id="SM00342">
    <property type="entry name" value="HTH_ARAC"/>
    <property type="match status" value="1"/>
</dbReference>
<dbReference type="InterPro" id="IPR002818">
    <property type="entry name" value="DJ-1/PfpI"/>
</dbReference>
<keyword evidence="2" id="KW-0238">DNA-binding</keyword>
<evidence type="ECO:0000256" key="2">
    <source>
        <dbReference type="ARBA" id="ARBA00023125"/>
    </source>
</evidence>
<dbReference type="InterPro" id="IPR018062">
    <property type="entry name" value="HTH_AraC-typ_CS"/>
</dbReference>
<dbReference type="Gene3D" id="1.10.10.60">
    <property type="entry name" value="Homeodomain-like"/>
    <property type="match status" value="2"/>
</dbReference>
<dbReference type="PRINTS" id="PR00032">
    <property type="entry name" value="HTHARAC"/>
</dbReference>